<dbReference type="KEGG" id="loa:LOAG_05963"/>
<accession>A0A1S0TZD7</accession>
<proteinExistence type="predicted"/>
<name>A0A1S0TZD7_LOALO</name>
<dbReference type="GeneID" id="9943370"/>
<dbReference type="CTD" id="9943370"/>
<reference evidence="1" key="1">
    <citation type="submission" date="2012-04" db="EMBL/GenBank/DDBJ databases">
        <title>The Genome Sequence of Loa loa.</title>
        <authorList>
            <consortium name="The Broad Institute Genome Sequencing Platform"/>
            <consortium name="Broad Institute Genome Sequencing Center for Infectious Disease"/>
            <person name="Nutman T.B."/>
            <person name="Fink D.L."/>
            <person name="Russ C."/>
            <person name="Young S."/>
            <person name="Zeng Q."/>
            <person name="Gargeya S."/>
            <person name="Alvarado L."/>
            <person name="Berlin A."/>
            <person name="Chapman S.B."/>
            <person name="Chen Z."/>
            <person name="Freedman E."/>
            <person name="Gellesch M."/>
            <person name="Goldberg J."/>
            <person name="Griggs A."/>
            <person name="Gujja S."/>
            <person name="Heilman E.R."/>
            <person name="Heiman D."/>
            <person name="Howarth C."/>
            <person name="Mehta T."/>
            <person name="Neiman D."/>
            <person name="Pearson M."/>
            <person name="Roberts A."/>
            <person name="Saif S."/>
            <person name="Shea T."/>
            <person name="Shenoy N."/>
            <person name="Sisk P."/>
            <person name="Stolte C."/>
            <person name="Sykes S."/>
            <person name="White J."/>
            <person name="Yandava C."/>
            <person name="Haas B."/>
            <person name="Henn M.R."/>
            <person name="Nusbaum C."/>
            <person name="Birren B."/>
        </authorList>
    </citation>
    <scope>NUCLEOTIDE SEQUENCE [LARGE SCALE GENOMIC DNA]</scope>
</reference>
<dbReference type="EMBL" id="JH712253">
    <property type="protein sequence ID" value="EFO22526.1"/>
    <property type="molecule type" value="Genomic_DNA"/>
</dbReference>
<gene>
    <name evidence="1" type="ORF">LOAG_05963</name>
</gene>
<dbReference type="InParanoid" id="A0A1S0TZD7"/>
<sequence length="123" mass="14405">MKRNWKVTKGRDVSPSEQISNMFLNACAVINDDICMIKKTQKQRRNMDKGNRVASQVQYYWDLRHTSSLRDEIDIISKVKTLDIEVMVFYDVPLLFSALNANDLLEHTLLTEITDLKIIDLEW</sequence>
<dbReference type="AlphaFoldDB" id="A0A1S0TZD7"/>
<protein>
    <submittedName>
        <fullName evidence="1">Uncharacterized protein</fullName>
    </submittedName>
</protein>
<evidence type="ECO:0000313" key="1">
    <source>
        <dbReference type="EMBL" id="EFO22526.1"/>
    </source>
</evidence>
<organism evidence="1">
    <name type="scientific">Loa loa</name>
    <name type="common">Eye worm</name>
    <name type="synonym">Filaria loa</name>
    <dbReference type="NCBI Taxonomy" id="7209"/>
    <lineage>
        <taxon>Eukaryota</taxon>
        <taxon>Metazoa</taxon>
        <taxon>Ecdysozoa</taxon>
        <taxon>Nematoda</taxon>
        <taxon>Chromadorea</taxon>
        <taxon>Rhabditida</taxon>
        <taxon>Spirurina</taxon>
        <taxon>Spiruromorpha</taxon>
        <taxon>Filarioidea</taxon>
        <taxon>Onchocercidae</taxon>
        <taxon>Loa</taxon>
    </lineage>
</organism>
<dbReference type="RefSeq" id="XP_003141547.1">
    <property type="nucleotide sequence ID" value="XM_003141499.1"/>
</dbReference>